<sequence>MLRLDQKLENIRSGRYKPSDFIIADAKDSDMGSGVTGTGFLRNADGTQGRQRTRAEFLDAIEEVVRQDIVDIMLVSVANLDVLHERGAFAKSAVKPAIRANEATDCWGSVRHGRYAHHASRPFRTAHLPQVMWGTEKPQPGQPVTGTDLGLYSVTFNNDLDADMVSLSAFADFRRDAAASGFKYFYEVFVPNVDCGLTREQIGEYMNDCILRSLAGVSKADRPQFLKIAYNGPKALEELASFDPSLVVGILGGGAGTTRDTFELVAQTEKYGGRVALFGRKINLAEAPLALVALMRQVADGAIKPEEAVRAYHGELQKAGLVAARKLDDDRAISDPILKPAAELKAA</sequence>
<reference evidence="1 2" key="1">
    <citation type="submission" date="2018-03" db="EMBL/GenBank/DDBJ databases">
        <title>The draft genome of Mesorhizobium sp. 6GN-30.</title>
        <authorList>
            <person name="Liu L."/>
            <person name="Li L."/>
            <person name="Wang T."/>
            <person name="Zhang X."/>
            <person name="Liang L."/>
        </authorList>
    </citation>
    <scope>NUCLEOTIDE SEQUENCE [LARGE SCALE GENOMIC DNA]</scope>
    <source>
        <strain evidence="1 2">6GN30</strain>
    </source>
</reference>
<proteinExistence type="predicted"/>
<dbReference type="OrthoDB" id="236271at2"/>
<organism evidence="1 2">
    <name type="scientific">Kumtagia ephedrae</name>
    <dbReference type="NCBI Taxonomy" id="2116701"/>
    <lineage>
        <taxon>Bacteria</taxon>
        <taxon>Pseudomonadati</taxon>
        <taxon>Pseudomonadota</taxon>
        <taxon>Alphaproteobacteria</taxon>
        <taxon>Hyphomicrobiales</taxon>
        <taxon>Phyllobacteriaceae</taxon>
        <taxon>Kumtagia</taxon>
    </lineage>
</organism>
<dbReference type="Gene3D" id="3.20.20.70">
    <property type="entry name" value="Aldolase class I"/>
    <property type="match status" value="1"/>
</dbReference>
<accession>A0A2P7RZA0</accession>
<dbReference type="AlphaFoldDB" id="A0A2P7RZA0"/>
<dbReference type="Proteomes" id="UP000241229">
    <property type="component" value="Unassembled WGS sequence"/>
</dbReference>
<protein>
    <recommendedName>
        <fullName evidence="3">Aldolase</fullName>
    </recommendedName>
</protein>
<dbReference type="EMBL" id="PXYK01000027">
    <property type="protein sequence ID" value="PSJ55568.1"/>
    <property type="molecule type" value="Genomic_DNA"/>
</dbReference>
<dbReference type="InterPro" id="IPR013785">
    <property type="entry name" value="Aldolase_TIM"/>
</dbReference>
<evidence type="ECO:0000313" key="2">
    <source>
        <dbReference type="Proteomes" id="UP000241229"/>
    </source>
</evidence>
<evidence type="ECO:0000313" key="1">
    <source>
        <dbReference type="EMBL" id="PSJ55568.1"/>
    </source>
</evidence>
<gene>
    <name evidence="1" type="ORF">C7I84_23300</name>
</gene>
<dbReference type="RefSeq" id="WP_106774618.1">
    <property type="nucleotide sequence ID" value="NZ_PXYK01000027.1"/>
</dbReference>
<name>A0A2P7RZA0_9HYPH</name>
<evidence type="ECO:0008006" key="3">
    <source>
        <dbReference type="Google" id="ProtNLM"/>
    </source>
</evidence>
<keyword evidence="2" id="KW-1185">Reference proteome</keyword>
<comment type="caution">
    <text evidence="1">The sequence shown here is derived from an EMBL/GenBank/DDBJ whole genome shotgun (WGS) entry which is preliminary data.</text>
</comment>